<keyword evidence="4" id="KW-0479">Metal-binding</keyword>
<dbReference type="RefSeq" id="WP_117909418.1">
    <property type="nucleotide sequence ID" value="NZ_JAODBU010000008.1"/>
</dbReference>
<dbReference type="NCBIfam" id="TIGR02727">
    <property type="entry name" value="MTHFS_bact"/>
    <property type="match status" value="1"/>
</dbReference>
<keyword evidence="6" id="KW-1185">Reference proteome</keyword>
<dbReference type="EMBL" id="JAODBU010000008">
    <property type="protein sequence ID" value="MCT7399339.1"/>
    <property type="molecule type" value="Genomic_DNA"/>
</dbReference>
<keyword evidence="5" id="KW-0436">Ligase</keyword>
<dbReference type="Pfam" id="PF01812">
    <property type="entry name" value="5-FTHF_cyc-lig"/>
    <property type="match status" value="1"/>
</dbReference>
<keyword evidence="3 4" id="KW-0067">ATP-binding</keyword>
<evidence type="ECO:0000256" key="2">
    <source>
        <dbReference type="ARBA" id="ARBA00022741"/>
    </source>
</evidence>
<comment type="catalytic activity">
    <reaction evidence="4">
        <text>(6S)-5-formyl-5,6,7,8-tetrahydrofolate + ATP = (6R)-5,10-methenyltetrahydrofolate + ADP + phosphate</text>
        <dbReference type="Rhea" id="RHEA:10488"/>
        <dbReference type="ChEBI" id="CHEBI:30616"/>
        <dbReference type="ChEBI" id="CHEBI:43474"/>
        <dbReference type="ChEBI" id="CHEBI:57455"/>
        <dbReference type="ChEBI" id="CHEBI:57457"/>
        <dbReference type="ChEBI" id="CHEBI:456216"/>
        <dbReference type="EC" id="6.3.3.2"/>
    </reaction>
</comment>
<dbReference type="PANTHER" id="PTHR23407:SF1">
    <property type="entry name" value="5-FORMYLTETRAHYDROFOLATE CYCLO-LIGASE"/>
    <property type="match status" value="1"/>
</dbReference>
<dbReference type="Proteomes" id="UP001431199">
    <property type="component" value="Unassembled WGS sequence"/>
</dbReference>
<gene>
    <name evidence="5" type="ORF">N5B56_09630</name>
</gene>
<evidence type="ECO:0000256" key="4">
    <source>
        <dbReference type="RuleBase" id="RU361279"/>
    </source>
</evidence>
<dbReference type="EC" id="6.3.3.2" evidence="4"/>
<accession>A0ABT2M1C9</accession>
<protein>
    <recommendedName>
        <fullName evidence="4">5-formyltetrahydrofolate cyclo-ligase</fullName>
        <ecNumber evidence="4">6.3.3.2</ecNumber>
    </recommendedName>
</protein>
<evidence type="ECO:0000313" key="6">
    <source>
        <dbReference type="Proteomes" id="UP001431199"/>
    </source>
</evidence>
<evidence type="ECO:0000313" key="5">
    <source>
        <dbReference type="EMBL" id="MCT7399339.1"/>
    </source>
</evidence>
<evidence type="ECO:0000256" key="3">
    <source>
        <dbReference type="ARBA" id="ARBA00022840"/>
    </source>
</evidence>
<dbReference type="Gene3D" id="3.40.50.10420">
    <property type="entry name" value="NagB/RpiA/CoA transferase-like"/>
    <property type="match status" value="1"/>
</dbReference>
<dbReference type="GO" id="GO:0030272">
    <property type="term" value="F:5-formyltetrahydrofolate cyclo-ligase activity"/>
    <property type="evidence" value="ECO:0007669"/>
    <property type="project" value="UniProtKB-EC"/>
</dbReference>
<dbReference type="PANTHER" id="PTHR23407">
    <property type="entry name" value="ATPASE INHIBITOR/5-FORMYLTETRAHYDROFOLATE CYCLO-LIGASE"/>
    <property type="match status" value="1"/>
</dbReference>
<name>A0ABT2M1C9_9FIRM</name>
<dbReference type="InterPro" id="IPR037171">
    <property type="entry name" value="NagB/RpiA_transferase-like"/>
</dbReference>
<dbReference type="SUPFAM" id="SSF100950">
    <property type="entry name" value="NagB/RpiA/CoA transferase-like"/>
    <property type="match status" value="1"/>
</dbReference>
<keyword evidence="2 4" id="KW-0547">Nucleotide-binding</keyword>
<reference evidence="5" key="1">
    <citation type="submission" date="2022-09" db="EMBL/GenBank/DDBJ databases">
        <title>Eubacterium sp. LFL-14 isolated from human feces.</title>
        <authorList>
            <person name="Liu F."/>
        </authorList>
    </citation>
    <scope>NUCLEOTIDE SEQUENCE</scope>
    <source>
        <strain evidence="5">LFL-14</strain>
    </source>
</reference>
<dbReference type="InterPro" id="IPR002698">
    <property type="entry name" value="FTHF_cligase"/>
</dbReference>
<evidence type="ECO:0000256" key="1">
    <source>
        <dbReference type="ARBA" id="ARBA00010638"/>
    </source>
</evidence>
<comment type="cofactor">
    <cofactor evidence="4">
        <name>Mg(2+)</name>
        <dbReference type="ChEBI" id="CHEBI:18420"/>
    </cofactor>
</comment>
<dbReference type="PIRSF" id="PIRSF006806">
    <property type="entry name" value="FTHF_cligase"/>
    <property type="match status" value="1"/>
</dbReference>
<comment type="similarity">
    <text evidence="1 4">Belongs to the 5-formyltetrahydrofolate cyclo-ligase family.</text>
</comment>
<keyword evidence="4" id="KW-0460">Magnesium</keyword>
<dbReference type="InterPro" id="IPR024185">
    <property type="entry name" value="FTHF_cligase-like_sf"/>
</dbReference>
<comment type="caution">
    <text evidence="5">The sequence shown here is derived from an EMBL/GenBank/DDBJ whole genome shotgun (WGS) entry which is preliminary data.</text>
</comment>
<organism evidence="5 6">
    <name type="scientific">Eubacterium album</name>
    <dbReference type="NCBI Taxonomy" id="2978477"/>
    <lineage>
        <taxon>Bacteria</taxon>
        <taxon>Bacillati</taxon>
        <taxon>Bacillota</taxon>
        <taxon>Clostridia</taxon>
        <taxon>Eubacteriales</taxon>
        <taxon>Eubacteriaceae</taxon>
        <taxon>Eubacterium</taxon>
    </lineage>
</organism>
<sequence length="177" mass="20364">MDLNILRKEIKQKRLSLDYQKFELYNLEINNTIINSKIYNSSKVVYCYCSVNNEVDMTLLMSDCLNKGKILALPKVIGNDMTFYTITDFNQLKKGYMKIPEPVTDNIAPKPDIVIVPGLAFTKEGKRIGYGAGFYDRYLKNIDTYKIGVGFNFQIVDELKQHENDINLDTIITNQIV</sequence>
<proteinExistence type="inferred from homology"/>